<dbReference type="Proteomes" id="UP000319502">
    <property type="component" value="Unassembled WGS sequence"/>
</dbReference>
<proteinExistence type="predicted"/>
<dbReference type="Pfam" id="PF09361">
    <property type="entry name" value="Phasin_2"/>
    <property type="match status" value="1"/>
</dbReference>
<dbReference type="OrthoDB" id="5298151at2"/>
<evidence type="ECO:0000313" key="3">
    <source>
        <dbReference type="Proteomes" id="UP000319502"/>
    </source>
</evidence>
<keyword evidence="3" id="KW-1185">Reference proteome</keyword>
<protein>
    <submittedName>
        <fullName evidence="2">Phasin family protein</fullName>
    </submittedName>
</protein>
<dbReference type="AlphaFoldDB" id="A0A557QQV2"/>
<dbReference type="NCBIfam" id="TIGR01841">
    <property type="entry name" value="phasin"/>
    <property type="match status" value="1"/>
</dbReference>
<comment type="caution">
    <text evidence="2">The sequence shown here is derived from an EMBL/GenBank/DDBJ whole genome shotgun (WGS) entry which is preliminary data.</text>
</comment>
<reference evidence="2 3" key="1">
    <citation type="submission" date="2019-07" db="EMBL/GenBank/DDBJ databases">
        <title>The pathways for chlorine oxyanion respiration interact through the shared metabolite chlorate.</title>
        <authorList>
            <person name="Barnum T.P."/>
            <person name="Cheng Y."/>
            <person name="Hill K.A."/>
            <person name="Lucas L.N."/>
            <person name="Carlson H.K."/>
            <person name="Coates J.D."/>
        </authorList>
    </citation>
    <scope>NUCLEOTIDE SEQUENCE [LARGE SCALE GENOMIC DNA]</scope>
    <source>
        <strain evidence="2 3">SFB-3</strain>
    </source>
</reference>
<feature type="domain" description="Phasin" evidence="1">
    <location>
        <begin position="6"/>
        <end position="104"/>
    </location>
</feature>
<organism evidence="2 3">
    <name type="scientific">Denitromonas halophila</name>
    <dbReference type="NCBI Taxonomy" id="1629404"/>
    <lineage>
        <taxon>Bacteria</taxon>
        <taxon>Pseudomonadati</taxon>
        <taxon>Pseudomonadota</taxon>
        <taxon>Betaproteobacteria</taxon>
        <taxon>Rhodocyclales</taxon>
        <taxon>Zoogloeaceae</taxon>
        <taxon>Denitromonas</taxon>
    </lineage>
</organism>
<dbReference type="InterPro" id="IPR010127">
    <property type="entry name" value="Phasin_subfam-1"/>
</dbReference>
<dbReference type="RefSeq" id="WP_144309910.1">
    <property type="nucleotide sequence ID" value="NZ_VMNK01000011.1"/>
</dbReference>
<name>A0A557QQV2_9RHOO</name>
<evidence type="ECO:0000313" key="2">
    <source>
        <dbReference type="EMBL" id="TVO55290.1"/>
    </source>
</evidence>
<accession>A0A557QQV2</accession>
<evidence type="ECO:0000259" key="1">
    <source>
        <dbReference type="Pfam" id="PF09361"/>
    </source>
</evidence>
<dbReference type="EMBL" id="VMNK01000011">
    <property type="protein sequence ID" value="TVO55290.1"/>
    <property type="molecule type" value="Genomic_DNA"/>
</dbReference>
<sequence>MAIKPEQLNALQKKNLEAAMRLAQMSIENSQRIMELQVRTAKTLFEDGVNNAKAMTTTQDPQDMLRLRTEYAQASTERMLACAREIAEVAAQAQTEVGKMVSEQLATGGNDVFEAINKMFTGMPITDQNAMGAVQGAMDNARAAFEQMTRASTEAFQAFTQVGAAAQQPAKRAPARRK</sequence>
<gene>
    <name evidence="2" type="ORF">FHP91_12465</name>
</gene>
<dbReference type="InterPro" id="IPR018968">
    <property type="entry name" value="Phasin"/>
</dbReference>